<dbReference type="SUPFAM" id="SSF54909">
    <property type="entry name" value="Dimeric alpha+beta barrel"/>
    <property type="match status" value="1"/>
</dbReference>
<dbReference type="AlphaFoldDB" id="A0A0C9SL44"/>
<reference evidence="3 4" key="1">
    <citation type="submission" date="2014-06" db="EMBL/GenBank/DDBJ databases">
        <title>Evolutionary Origins and Diversification of the Mycorrhizal Mutualists.</title>
        <authorList>
            <consortium name="DOE Joint Genome Institute"/>
            <consortium name="Mycorrhizal Genomics Consortium"/>
            <person name="Kohler A."/>
            <person name="Kuo A."/>
            <person name="Nagy L.G."/>
            <person name="Floudas D."/>
            <person name="Copeland A."/>
            <person name="Barry K.W."/>
            <person name="Cichocki N."/>
            <person name="Veneault-Fourrey C."/>
            <person name="LaButti K."/>
            <person name="Lindquist E.A."/>
            <person name="Lipzen A."/>
            <person name="Lundell T."/>
            <person name="Morin E."/>
            <person name="Murat C."/>
            <person name="Riley R."/>
            <person name="Ohm R."/>
            <person name="Sun H."/>
            <person name="Tunlid A."/>
            <person name="Henrissat B."/>
            <person name="Grigoriev I.V."/>
            <person name="Hibbett D.S."/>
            <person name="Martin F."/>
        </authorList>
    </citation>
    <scope>NUCLEOTIDE SEQUENCE [LARGE SCALE GENOMIC DNA]</scope>
    <source>
        <strain evidence="3 4">FD-325 SS-3</strain>
    </source>
</reference>
<dbReference type="InterPro" id="IPR009799">
    <property type="entry name" value="EthD_dom"/>
</dbReference>
<feature type="domain" description="EthD" evidence="2">
    <location>
        <begin position="17"/>
        <end position="109"/>
    </location>
</feature>
<evidence type="ECO:0000313" key="3">
    <source>
        <dbReference type="EMBL" id="KII84841.1"/>
    </source>
</evidence>
<dbReference type="Gene3D" id="3.30.70.100">
    <property type="match status" value="1"/>
</dbReference>
<evidence type="ECO:0000259" key="2">
    <source>
        <dbReference type="Pfam" id="PF07110"/>
    </source>
</evidence>
<keyword evidence="4" id="KW-1185">Reference proteome</keyword>
<protein>
    <submittedName>
        <fullName evidence="3">Unplaced genomic scaffold PLICRscaffold_16, whole genome shotgun sequence</fullName>
    </submittedName>
</protein>
<evidence type="ECO:0000313" key="4">
    <source>
        <dbReference type="Proteomes" id="UP000053263"/>
    </source>
</evidence>
<dbReference type="GO" id="GO:0016491">
    <property type="term" value="F:oxidoreductase activity"/>
    <property type="evidence" value="ECO:0007669"/>
    <property type="project" value="InterPro"/>
</dbReference>
<organism evidence="3 4">
    <name type="scientific">Plicaturopsis crispa FD-325 SS-3</name>
    <dbReference type="NCBI Taxonomy" id="944288"/>
    <lineage>
        <taxon>Eukaryota</taxon>
        <taxon>Fungi</taxon>
        <taxon>Dikarya</taxon>
        <taxon>Basidiomycota</taxon>
        <taxon>Agaricomycotina</taxon>
        <taxon>Agaricomycetes</taxon>
        <taxon>Agaricomycetidae</taxon>
        <taxon>Amylocorticiales</taxon>
        <taxon>Amylocorticiaceae</taxon>
        <taxon>Plicatura</taxon>
        <taxon>Plicaturopsis crispa</taxon>
    </lineage>
</organism>
<dbReference type="InterPro" id="IPR011008">
    <property type="entry name" value="Dimeric_a/b-barrel"/>
</dbReference>
<gene>
    <name evidence="3" type="ORF">PLICRDRAFT_45648</name>
</gene>
<dbReference type="Pfam" id="PF07110">
    <property type="entry name" value="EthD"/>
    <property type="match status" value="1"/>
</dbReference>
<comment type="similarity">
    <text evidence="1">Belongs to the tpcK family.</text>
</comment>
<dbReference type="HOGENOM" id="CLU_115019_3_2_1"/>
<dbReference type="OrthoDB" id="3183782at2759"/>
<accession>A0A0C9SL44</accession>
<dbReference type="EMBL" id="KN832569">
    <property type="protein sequence ID" value="KII84841.1"/>
    <property type="molecule type" value="Genomic_DNA"/>
</dbReference>
<name>A0A0C9SL44_PLICR</name>
<proteinExistence type="inferred from homology"/>
<sequence length="124" mass="14294">MSLRTDRVRMVVLVRRKEGISREEFARYWVGQHSQLFAGLAVTKKNILKYEQGHVDSDMERSLGAIGGEPYDCFSFVEAESFEKMAAVLSDEEFLNTIPQDEEKWLDRSATRFFPLNIATVLDQ</sequence>
<dbReference type="Proteomes" id="UP000053263">
    <property type="component" value="Unassembled WGS sequence"/>
</dbReference>
<evidence type="ECO:0000256" key="1">
    <source>
        <dbReference type="ARBA" id="ARBA00005986"/>
    </source>
</evidence>